<comment type="similarity">
    <text evidence="1">Belongs to the plant acyltransferase family.</text>
</comment>
<gene>
    <name evidence="4" type="ORF">FCM35_KLT18409</name>
</gene>
<evidence type="ECO:0000256" key="3">
    <source>
        <dbReference type="ARBA" id="ARBA00023315"/>
    </source>
</evidence>
<comment type="caution">
    <text evidence="4">The sequence shown here is derived from an EMBL/GenBank/DDBJ whole genome shotgun (WGS) entry which is preliminary data.</text>
</comment>
<dbReference type="Pfam" id="PF02458">
    <property type="entry name" value="Transferase"/>
    <property type="match status" value="1"/>
</dbReference>
<dbReference type="Gene3D" id="3.30.559.10">
    <property type="entry name" value="Chloramphenicol acetyltransferase-like domain"/>
    <property type="match status" value="2"/>
</dbReference>
<dbReference type="InterPro" id="IPR023213">
    <property type="entry name" value="CAT-like_dom_sf"/>
</dbReference>
<dbReference type="PANTHER" id="PTHR31642:SF231">
    <property type="entry name" value="BAHD FAMILY ACYLTRANSFERASE, CLADE V"/>
    <property type="match status" value="1"/>
</dbReference>
<organism evidence="4 5">
    <name type="scientific">Carex littledalei</name>
    <dbReference type="NCBI Taxonomy" id="544730"/>
    <lineage>
        <taxon>Eukaryota</taxon>
        <taxon>Viridiplantae</taxon>
        <taxon>Streptophyta</taxon>
        <taxon>Embryophyta</taxon>
        <taxon>Tracheophyta</taxon>
        <taxon>Spermatophyta</taxon>
        <taxon>Magnoliopsida</taxon>
        <taxon>Liliopsida</taxon>
        <taxon>Poales</taxon>
        <taxon>Cyperaceae</taxon>
        <taxon>Cyperoideae</taxon>
        <taxon>Cariceae</taxon>
        <taxon>Carex</taxon>
        <taxon>Carex subgen. Euthyceras</taxon>
    </lineage>
</organism>
<dbReference type="GO" id="GO:0016747">
    <property type="term" value="F:acyltransferase activity, transferring groups other than amino-acyl groups"/>
    <property type="evidence" value="ECO:0007669"/>
    <property type="project" value="TreeGrafter"/>
</dbReference>
<evidence type="ECO:0000313" key="5">
    <source>
        <dbReference type="Proteomes" id="UP000623129"/>
    </source>
</evidence>
<keyword evidence="5" id="KW-1185">Reference proteome</keyword>
<evidence type="ECO:0000256" key="1">
    <source>
        <dbReference type="ARBA" id="ARBA00009861"/>
    </source>
</evidence>
<accession>A0A833RF49</accession>
<dbReference type="OrthoDB" id="586457at2759"/>
<evidence type="ECO:0000313" key="4">
    <source>
        <dbReference type="EMBL" id="KAF3337822.1"/>
    </source>
</evidence>
<keyword evidence="2 4" id="KW-0808">Transferase</keyword>
<dbReference type="SUPFAM" id="SSF52777">
    <property type="entry name" value="CoA-dependent acyltransferases"/>
    <property type="match status" value="1"/>
</dbReference>
<reference evidence="4" key="1">
    <citation type="submission" date="2020-01" db="EMBL/GenBank/DDBJ databases">
        <title>Genome sequence of Kobresia littledalei, the first chromosome-level genome in the family Cyperaceae.</title>
        <authorList>
            <person name="Qu G."/>
        </authorList>
    </citation>
    <scope>NUCLEOTIDE SEQUENCE</scope>
    <source>
        <strain evidence="4">C.B.Clarke</strain>
        <tissue evidence="4">Leaf</tissue>
    </source>
</reference>
<evidence type="ECO:0000256" key="2">
    <source>
        <dbReference type="ARBA" id="ARBA00022679"/>
    </source>
</evidence>
<dbReference type="Proteomes" id="UP000623129">
    <property type="component" value="Unassembled WGS sequence"/>
</dbReference>
<dbReference type="PANTHER" id="PTHR31642">
    <property type="entry name" value="TRICHOTHECENE 3-O-ACETYLTRANSFERASE"/>
    <property type="match status" value="1"/>
</dbReference>
<dbReference type="EMBL" id="SWLB01000006">
    <property type="protein sequence ID" value="KAF3337822.1"/>
    <property type="molecule type" value="Genomic_DNA"/>
</dbReference>
<dbReference type="AlphaFoldDB" id="A0A833RF49"/>
<name>A0A833RF49_9POAL</name>
<sequence length="446" mass="50055">MDSYDLRVGLQVKKDAPVPLVSPQNPNPVETIYLSNIDQQLAFPVETLFFFKENKDVNNKTLDIADTVKKAFSEKLLVPYYFLAGRINFNLLQQRLELVCNNAGILFVGASSDLRLDELGDLSAPNPSFRDLIFELEGFHSLADTPVFTAQVTRFKCGGFSIGFVTNHSILDGRSAAEMFQNLAAICRGDETAPDNYVLNTDRSCIKARNPLQIKFDHTEYTKQTFSNFTTPTSQTTVTPSLSNLNDAPQFKLVSLNSNFIYMLKEKATVKCSSFEAVVAHLWKSRARAYYDDPTKISSVLFAVDIRGKMVPPLPDSFVGNAVITASASAVVEDMLVKPFSFCVEMVKEGIQRVSNEYVRSAIDWWEMHRGVPSIVDGNFFVSAWWKLPFHELDFGWGRPVYAGPLVTSMHEFVLLLPGKNGDGINVWVALEREKMNRFLSYVSEV</sequence>
<dbReference type="InterPro" id="IPR050317">
    <property type="entry name" value="Plant_Fungal_Acyltransferase"/>
</dbReference>
<keyword evidence="3" id="KW-0012">Acyltransferase</keyword>
<proteinExistence type="inferred from homology"/>
<protein>
    <submittedName>
        <fullName evidence="4">Omega-hydroxypalmitate O-feruloyl transferase-like protein</fullName>
    </submittedName>
</protein>